<accession>A0A336LK73</accession>
<dbReference type="Pfam" id="PF12796">
    <property type="entry name" value="Ank_2"/>
    <property type="match status" value="4"/>
</dbReference>
<dbReference type="PROSITE" id="PS50297">
    <property type="entry name" value="ANK_REP_REGION"/>
    <property type="match status" value="16"/>
</dbReference>
<feature type="repeat" description="ANK" evidence="3">
    <location>
        <begin position="1294"/>
        <end position="1320"/>
    </location>
</feature>
<dbReference type="SMART" id="SM00248">
    <property type="entry name" value="ANK"/>
    <property type="match status" value="19"/>
</dbReference>
<feature type="repeat" description="ANK" evidence="3">
    <location>
        <begin position="1035"/>
        <end position="1067"/>
    </location>
</feature>
<evidence type="ECO:0000256" key="1">
    <source>
        <dbReference type="ARBA" id="ARBA00022737"/>
    </source>
</evidence>
<dbReference type="EMBL" id="UFQT01000002">
    <property type="protein sequence ID" value="SSX17121.1"/>
    <property type="molecule type" value="Genomic_DNA"/>
</dbReference>
<feature type="repeat" description="ANK" evidence="3">
    <location>
        <begin position="1261"/>
        <end position="1293"/>
    </location>
</feature>
<dbReference type="PROSITE" id="PS50088">
    <property type="entry name" value="ANK_REPEAT"/>
    <property type="match status" value="17"/>
</dbReference>
<feature type="repeat" description="ANK" evidence="3">
    <location>
        <begin position="870"/>
        <end position="902"/>
    </location>
</feature>
<dbReference type="Gene3D" id="1.25.40.20">
    <property type="entry name" value="Ankyrin repeat-containing domain"/>
    <property type="match status" value="7"/>
</dbReference>
<feature type="repeat" description="ANK" evidence="3">
    <location>
        <begin position="771"/>
        <end position="803"/>
    </location>
</feature>
<feature type="repeat" description="ANK" evidence="3">
    <location>
        <begin position="969"/>
        <end position="1001"/>
    </location>
</feature>
<evidence type="ECO:0000256" key="3">
    <source>
        <dbReference type="PROSITE-ProRule" id="PRU00023"/>
    </source>
</evidence>
<dbReference type="Pfam" id="PF00023">
    <property type="entry name" value="Ank"/>
    <property type="match status" value="1"/>
</dbReference>
<feature type="repeat" description="ANK" evidence="3">
    <location>
        <begin position="903"/>
        <end position="935"/>
    </location>
</feature>
<reference evidence="4" key="1">
    <citation type="submission" date="2018-07" db="EMBL/GenBank/DDBJ databases">
        <authorList>
            <person name="Quirk P.G."/>
            <person name="Krulwich T.A."/>
        </authorList>
    </citation>
    <scope>NUCLEOTIDE SEQUENCE</scope>
</reference>
<dbReference type="SUPFAM" id="SSF48403">
    <property type="entry name" value="Ankyrin repeat"/>
    <property type="match status" value="2"/>
</dbReference>
<dbReference type="InterPro" id="IPR036770">
    <property type="entry name" value="Ankyrin_rpt-contain_sf"/>
</dbReference>
<gene>
    <name evidence="4" type="primary">CSON007953</name>
</gene>
<feature type="repeat" description="ANK" evidence="3">
    <location>
        <begin position="837"/>
        <end position="869"/>
    </location>
</feature>
<feature type="repeat" description="ANK" evidence="3">
    <location>
        <begin position="1162"/>
        <end position="1194"/>
    </location>
</feature>
<dbReference type="PANTHER" id="PTHR24171">
    <property type="entry name" value="ANKYRIN REPEAT DOMAIN-CONTAINING PROTEIN 39-RELATED"/>
    <property type="match status" value="1"/>
</dbReference>
<dbReference type="InterPro" id="IPR002110">
    <property type="entry name" value="Ankyrin_rpt"/>
</dbReference>
<feature type="repeat" description="ANK" evidence="3">
    <location>
        <begin position="1195"/>
        <end position="1227"/>
    </location>
</feature>
<dbReference type="VEuPathDB" id="VectorBase:CSON007953"/>
<keyword evidence="2 3" id="KW-0040">ANK repeat</keyword>
<feature type="repeat" description="ANK" evidence="3">
    <location>
        <begin position="1002"/>
        <end position="1034"/>
    </location>
</feature>
<feature type="repeat" description="ANK" evidence="3">
    <location>
        <begin position="1134"/>
        <end position="1162"/>
    </location>
</feature>
<feature type="repeat" description="ANK" evidence="3">
    <location>
        <begin position="804"/>
        <end position="836"/>
    </location>
</feature>
<dbReference type="PANTHER" id="PTHR24171:SF10">
    <property type="entry name" value="ANKYRIN REPEAT DOMAIN-CONTAINING PROTEIN 29-LIKE"/>
    <property type="match status" value="1"/>
</dbReference>
<feature type="repeat" description="ANK" evidence="3">
    <location>
        <begin position="1068"/>
        <end position="1100"/>
    </location>
</feature>
<protein>
    <submittedName>
        <fullName evidence="4">CSON007953 protein</fullName>
    </submittedName>
</protein>
<organism evidence="4">
    <name type="scientific">Culicoides sonorensis</name>
    <name type="common">Biting midge</name>
    <dbReference type="NCBI Taxonomy" id="179676"/>
    <lineage>
        <taxon>Eukaryota</taxon>
        <taxon>Metazoa</taxon>
        <taxon>Ecdysozoa</taxon>
        <taxon>Arthropoda</taxon>
        <taxon>Hexapoda</taxon>
        <taxon>Insecta</taxon>
        <taxon>Pterygota</taxon>
        <taxon>Neoptera</taxon>
        <taxon>Endopterygota</taxon>
        <taxon>Diptera</taxon>
        <taxon>Nematocera</taxon>
        <taxon>Chironomoidea</taxon>
        <taxon>Ceratopogonidae</taxon>
        <taxon>Ceratopogoninae</taxon>
        <taxon>Culicoides</taxon>
        <taxon>Monoculicoides</taxon>
    </lineage>
</organism>
<dbReference type="Pfam" id="PF13637">
    <property type="entry name" value="Ank_4"/>
    <property type="match status" value="3"/>
</dbReference>
<evidence type="ECO:0000313" key="4">
    <source>
        <dbReference type="EMBL" id="SSX17121.1"/>
    </source>
</evidence>
<feature type="repeat" description="ANK" evidence="3">
    <location>
        <begin position="936"/>
        <end position="968"/>
    </location>
</feature>
<proteinExistence type="predicted"/>
<keyword evidence="1" id="KW-0677">Repeat</keyword>
<feature type="repeat" description="ANK" evidence="3">
    <location>
        <begin position="1228"/>
        <end position="1260"/>
    </location>
</feature>
<feature type="repeat" description="ANK" evidence="3">
    <location>
        <begin position="1101"/>
        <end position="1133"/>
    </location>
</feature>
<dbReference type="PRINTS" id="PR01415">
    <property type="entry name" value="ANKYRIN"/>
</dbReference>
<name>A0A336LK73_CULSO</name>
<sequence length="1320" mass="151805">MESTTSNSRGFTYEIRLCILCFLRGYTQNLRNFRLLHEVKIAGKFDDIIFDEGDETYTLIQLKHKDKEGKILSSNLFSEKYNTDYNLIKYVKALNETNSHENFANKIKRAYLFTNIPFGVDDENKLLVNNNSKTWFDEIKSIQLNEVELAPNHIIEYLEEVHKTGKYFTFDDENIIKVLKTQSQDPKINVQFTDDELREALKLIVYAVGQPNVQELENIIKAEMRKSFHIEDVNTIYDKLERLMSEWFQSNNRFLQDDNSNENRKEKQFYLTYSDAEMFFQNKNENYVNYCLELVADSKTTIRPYFLFTTRDKKCLPEYLPGLDLDVLDQIDAEHLIKNGLKNLNYTQNDIEKLAKVLRYIPLELHKGIAYINTRNHNKSNEPYTIVDYLHDIEKKRLSLSNFLKTYDIDEISLVTWNITFGSIKNGIDGDTILNLLQILAYLYPKDVNPQMFLKMFDNNYERVERALDMLQNYELVKITFNEYGIKMVEILPVVQEVLQLNFEHVEEDILEQAITIINPQLVNEYLKSRKFVNKVEHNSSYYDVLENCTLNQVLHIKNLRYYIKRKPKLEGKYLKLCDDVCNKNFIITILQDDVNQLALFEKSEDFLREFLQDNVEELFKRRCNKVIQYCIQIRVLMVDGVSSNVNKSNLYLAAKYENLGLLKTIIQSGANTNRILEMDPVLNIFQRNLDVYLLLLPKIKFLDVIEVIDSKLIINLLTENFDTITSHHENLTMKSIDGLTLLHILIYLACNFFVNILVKLYDDLNVADTDGKTPLHYAVQKSNFEIIELLVRNNADINCPNNYGNTALHQAVRNKNFTVVKFLVANSANINIQNSDGLSPLYEAVASKNFEVVKYLVEKSADVNLQNNDGWTPLYEAVASKNFEVVKYLVEKSADVNLQNNEGSTPLYEAVSGKNFEIVKYLVENSANVNISNRQGLTPLYEAVAGKNFEVVKFLVENFANVNHPNNDGETPLYEAVSGKNYEVVRYLVENKANLNFPKNNGWTPLYEAVAGKNFEVVRYLVEKLADVNLQNKRGCTPLFEAVTGNNLEVVKYLVQQGANINFQNKNGCTPLFEAVAGKNFEVVEYLLDNSANVNIKNNDGVTPLFEAVASKNFEIVEFLVNKGAKINVKNNKKKTPLLEAITGNNFEIVEFLVKKGADINDWRPLFTAVTESSFAIIEVLINHGAQVNIQNNENKTLLSTAITRDNFEIVEFLVRKKADLNFQYDDGSTPLLEAVLQKNFAIVEVIVKHGANVNHQNRDGLTPLLNAVAVNSFEIAEVLVNHEANVNIQNNDGQTPLSIAIKNNNVEIIEFLRKHKAH</sequence>
<evidence type="ECO:0000256" key="2">
    <source>
        <dbReference type="ARBA" id="ARBA00023043"/>
    </source>
</evidence>